<reference evidence="1" key="1">
    <citation type="submission" date="2020-07" db="EMBL/GenBank/DDBJ databases">
        <authorList>
            <person name="Nazaruddin N."/>
        </authorList>
    </citation>
    <scope>NUCLEOTIDE SEQUENCE</scope>
</reference>
<comment type="caution">
    <text evidence="1">The sequence shown here is derived from an EMBL/GenBank/DDBJ whole genome shotgun (WGS) entry which is preliminary data.</text>
</comment>
<evidence type="ECO:0000313" key="2">
    <source>
        <dbReference type="Proteomes" id="UP000752696"/>
    </source>
</evidence>
<protein>
    <submittedName>
        <fullName evidence="1">Uncharacterized protein</fullName>
    </submittedName>
</protein>
<feature type="non-terminal residue" evidence="1">
    <location>
        <position position="1"/>
    </location>
</feature>
<accession>A0A6V7H6M6</accession>
<dbReference type="EMBL" id="CAJDYZ010008212">
    <property type="protein sequence ID" value="CAD1475146.1"/>
    <property type="molecule type" value="Genomic_DNA"/>
</dbReference>
<feature type="non-terminal residue" evidence="1">
    <location>
        <position position="85"/>
    </location>
</feature>
<sequence length="85" mass="9645">VAPELQRRSFEDLVWRHSCRTNSIYCPRMSGYWTSTNEHHVTDGKFIGKWLPPSLATVNGCKVTEGTSRRPALLQIFIIKLAASI</sequence>
<gene>
    <name evidence="1" type="ORF">MHI_LOCUS522910</name>
</gene>
<dbReference type="Proteomes" id="UP000752696">
    <property type="component" value="Unassembled WGS sequence"/>
</dbReference>
<evidence type="ECO:0000313" key="1">
    <source>
        <dbReference type="EMBL" id="CAD1475146.1"/>
    </source>
</evidence>
<keyword evidence="2" id="KW-1185">Reference proteome</keyword>
<proteinExistence type="predicted"/>
<name>A0A6V7H6M6_9HYME</name>
<organism evidence="1 2">
    <name type="scientific">Heterotrigona itama</name>
    <dbReference type="NCBI Taxonomy" id="395501"/>
    <lineage>
        <taxon>Eukaryota</taxon>
        <taxon>Metazoa</taxon>
        <taxon>Ecdysozoa</taxon>
        <taxon>Arthropoda</taxon>
        <taxon>Hexapoda</taxon>
        <taxon>Insecta</taxon>
        <taxon>Pterygota</taxon>
        <taxon>Neoptera</taxon>
        <taxon>Endopterygota</taxon>
        <taxon>Hymenoptera</taxon>
        <taxon>Apocrita</taxon>
        <taxon>Aculeata</taxon>
        <taxon>Apoidea</taxon>
        <taxon>Anthophila</taxon>
        <taxon>Apidae</taxon>
        <taxon>Heterotrigona</taxon>
    </lineage>
</organism>
<dbReference type="AlphaFoldDB" id="A0A6V7H6M6"/>